<feature type="region of interest" description="Disordered" evidence="1">
    <location>
        <begin position="30"/>
        <end position="52"/>
    </location>
</feature>
<protein>
    <recommendedName>
        <fullName evidence="7">DUF4440 domain-containing protein</fullName>
    </recommendedName>
</protein>
<dbReference type="EMBL" id="JXLU01000077">
    <property type="protein sequence ID" value="KIO72961.1"/>
    <property type="molecule type" value="Genomic_DNA"/>
</dbReference>
<sequence length="353" mass="40620">MKGRRKLFFRIILLGFFLLCIGACSSESEKKSQVDDEKKETKQVEDKKAKKDKGIPTDEELIAVLDKNLETMQAGDIEGYMSTIHDESPSYESTKQLIEQIASQYTFDIEISDVEVVEKSVDEAKVTFTQRTMKVKGPEYKNNEVKGYHILKPYKGKWKIYESAQSSVQYLDENGNPVEDTSGVTGPDVPAFNPGTGDNVYFSEIEKLNFTIDERNWKLDYYDEDTNNGMAIAEFVLENETVENWSELYTIHYYEDGKLYSTPESFISNMDAAIREEVTGQIDFQSYDVTAEEGFYEFYIHDDQIEQNQHEVARLFYAGDDMFLVRYTRIGEPMDDATKMKWVTSLKQVTAGQ</sequence>
<keyword evidence="6" id="KW-1185">Reference proteome</keyword>
<dbReference type="Proteomes" id="UP000032076">
    <property type="component" value="Unassembled WGS sequence"/>
</dbReference>
<dbReference type="Gene3D" id="3.10.450.50">
    <property type="match status" value="1"/>
</dbReference>
<evidence type="ECO:0000313" key="4">
    <source>
        <dbReference type="EMBL" id="KIO72961.1"/>
    </source>
</evidence>
<evidence type="ECO:0000313" key="3">
    <source>
        <dbReference type="EMBL" id="CEE00273.1"/>
    </source>
</evidence>
<organism evidence="3 6">
    <name type="scientific">Caldibacillus thermoamylovorans</name>
    <dbReference type="NCBI Taxonomy" id="35841"/>
    <lineage>
        <taxon>Bacteria</taxon>
        <taxon>Bacillati</taxon>
        <taxon>Bacillota</taxon>
        <taxon>Bacilli</taxon>
        <taxon>Bacillales</taxon>
        <taxon>Bacillaceae</taxon>
        <taxon>Caldibacillus</taxon>
    </lineage>
</organism>
<dbReference type="InterPro" id="IPR032710">
    <property type="entry name" value="NTF2-like_dom_sf"/>
</dbReference>
<name>A0A090IV05_9BACI</name>
<dbReference type="RefSeq" id="WP_034767583.1">
    <property type="nucleotide sequence ID" value="NZ_CCRF01000013.1"/>
</dbReference>
<feature type="signal peptide" evidence="2">
    <location>
        <begin position="1"/>
        <end position="25"/>
    </location>
</feature>
<reference evidence="3 6" key="1">
    <citation type="submission" date="2014-07" db="EMBL/GenBank/DDBJ databases">
        <authorList>
            <person name="Wibberg Daniel"/>
        </authorList>
    </citation>
    <scope>NUCLEOTIDE SEQUENCE [LARGE SCALE GENOMIC DNA]</scope>
</reference>
<evidence type="ECO:0008006" key="7">
    <source>
        <dbReference type="Google" id="ProtNLM"/>
    </source>
</evidence>
<dbReference type="GeneID" id="92959577"/>
<keyword evidence="2" id="KW-0732">Signal</keyword>
<proteinExistence type="predicted"/>
<dbReference type="PATRIC" id="fig|35841.6.peg.1335"/>
<evidence type="ECO:0000256" key="2">
    <source>
        <dbReference type="SAM" id="SignalP"/>
    </source>
</evidence>
<dbReference type="eggNOG" id="COG0790">
    <property type="taxonomic scope" value="Bacteria"/>
</dbReference>
<dbReference type="OrthoDB" id="6691119at2"/>
<accession>A0A090IV05</accession>
<dbReference type="SUPFAM" id="SSF54427">
    <property type="entry name" value="NTF2-like"/>
    <property type="match status" value="1"/>
</dbReference>
<dbReference type="AlphaFoldDB" id="A0A090IV05"/>
<evidence type="ECO:0000256" key="1">
    <source>
        <dbReference type="SAM" id="MobiDB-lite"/>
    </source>
</evidence>
<evidence type="ECO:0000313" key="6">
    <source>
        <dbReference type="Proteomes" id="UP000040576"/>
    </source>
</evidence>
<dbReference type="Proteomes" id="UP000040576">
    <property type="component" value="Unassembled WGS sequence"/>
</dbReference>
<reference evidence="4 5" key="2">
    <citation type="submission" date="2015-01" db="EMBL/GenBank/DDBJ databases">
        <title>Draft Genome Sequences of Four Bacillus thermoamylovorans Strains, Isolated From Food Products.</title>
        <authorList>
            <person name="Krawcyk A.O."/>
            <person name="Berendsen E.M."/>
            <person name="Eijlander R.T."/>
            <person name="de Jong A."/>
            <person name="Wells-Bennik M."/>
            <person name="Kuipers O.P."/>
        </authorList>
    </citation>
    <scope>NUCLEOTIDE SEQUENCE [LARGE SCALE GENOMIC DNA]</scope>
    <source>
        <strain evidence="4 5">B4167</strain>
    </source>
</reference>
<dbReference type="EMBL" id="CCRF01000013">
    <property type="protein sequence ID" value="CEE00273.1"/>
    <property type="molecule type" value="Genomic_DNA"/>
</dbReference>
<feature type="chain" id="PRO_5007381150" description="DUF4440 domain-containing protein" evidence="2">
    <location>
        <begin position="26"/>
        <end position="353"/>
    </location>
</feature>
<gene>
    <name evidence="4" type="ORF">B4167_0282</name>
    <name evidence="3" type="ORF">BT1A1_0412</name>
</gene>
<evidence type="ECO:0000313" key="5">
    <source>
        <dbReference type="Proteomes" id="UP000032076"/>
    </source>
</evidence>